<evidence type="ECO:0000256" key="4">
    <source>
        <dbReference type="ARBA" id="ARBA00023172"/>
    </source>
</evidence>
<evidence type="ECO:0000259" key="5">
    <source>
        <dbReference type="Pfam" id="PF00154"/>
    </source>
</evidence>
<protein>
    <recommendedName>
        <fullName evidence="5">RecA-like N-terminal domain-containing protein</fullName>
    </recommendedName>
</protein>
<dbReference type="InterPro" id="IPR013765">
    <property type="entry name" value="DNA_recomb/repair_RecA"/>
</dbReference>
<dbReference type="Pfam" id="PF00154">
    <property type="entry name" value="RecA_N"/>
    <property type="match status" value="1"/>
</dbReference>
<dbReference type="InterPro" id="IPR049428">
    <property type="entry name" value="RecA-like_N"/>
</dbReference>
<feature type="non-terminal residue" evidence="6">
    <location>
        <position position="208"/>
    </location>
</feature>
<dbReference type="GO" id="GO:0006310">
    <property type="term" value="P:DNA recombination"/>
    <property type="evidence" value="ECO:0007669"/>
    <property type="project" value="UniProtKB-KW"/>
</dbReference>
<evidence type="ECO:0000256" key="1">
    <source>
        <dbReference type="ARBA" id="ARBA00009391"/>
    </source>
</evidence>
<comment type="similarity">
    <text evidence="1">Belongs to the RecA family.</text>
</comment>
<dbReference type="InterPro" id="IPR027417">
    <property type="entry name" value="P-loop_NTPase"/>
</dbReference>
<gene>
    <name evidence="6" type="ORF">METZ01_LOCUS347143</name>
</gene>
<proteinExistence type="inferred from homology"/>
<feature type="domain" description="RecA-like N-terminal" evidence="5">
    <location>
        <begin position="5"/>
        <end position="208"/>
    </location>
</feature>
<organism evidence="6">
    <name type="scientific">marine metagenome</name>
    <dbReference type="NCBI Taxonomy" id="408172"/>
    <lineage>
        <taxon>unclassified sequences</taxon>
        <taxon>metagenomes</taxon>
        <taxon>ecological metagenomes</taxon>
    </lineage>
</organism>
<dbReference type="PANTHER" id="PTHR45900">
    <property type="entry name" value="RECA"/>
    <property type="match status" value="1"/>
</dbReference>
<name>A0A382R9B3_9ZZZZ</name>
<dbReference type="AlphaFoldDB" id="A0A382R9B3"/>
<dbReference type="Gene3D" id="3.40.50.300">
    <property type="entry name" value="P-loop containing nucleotide triphosphate hydrolases"/>
    <property type="match status" value="1"/>
</dbReference>
<dbReference type="GO" id="GO:0003697">
    <property type="term" value="F:single-stranded DNA binding"/>
    <property type="evidence" value="ECO:0007669"/>
    <property type="project" value="InterPro"/>
</dbReference>
<keyword evidence="2" id="KW-0547">Nucleotide-binding</keyword>
<dbReference type="EMBL" id="UINC01120056">
    <property type="protein sequence ID" value="SVC94289.1"/>
    <property type="molecule type" value="Genomic_DNA"/>
</dbReference>
<keyword evidence="3" id="KW-0067">ATP-binding</keyword>
<evidence type="ECO:0000256" key="3">
    <source>
        <dbReference type="ARBA" id="ARBA00022840"/>
    </source>
</evidence>
<dbReference type="PANTHER" id="PTHR45900:SF1">
    <property type="entry name" value="MITOCHONDRIAL DNA REPAIR PROTEIN RECA HOMOLOG-RELATED"/>
    <property type="match status" value="1"/>
</dbReference>
<keyword evidence="4" id="KW-0233">DNA recombination</keyword>
<sequence>MNEFLSDLVKTLGDEHTTIASDEKSSAEFSGTVDTGSYVLNAVLSGSIYGGVPNNKVTVFAGETATGKTFFVLGVVSQFLKNNPEGSVMYFDTESAVTNQMMQDRGIDTKRVIKSEPDTIQKFRHTALQTIDIHLAQDKEERRPMMLVLDSLGQLSSTKEIVDTAAGEETRDMTKAQILKATFRVLNLKLSKAGIPLLVCNHVYDVVG</sequence>
<dbReference type="GO" id="GO:0005524">
    <property type="term" value="F:ATP binding"/>
    <property type="evidence" value="ECO:0007669"/>
    <property type="project" value="UniProtKB-KW"/>
</dbReference>
<reference evidence="6" key="1">
    <citation type="submission" date="2018-05" db="EMBL/GenBank/DDBJ databases">
        <authorList>
            <person name="Lanie J.A."/>
            <person name="Ng W.-L."/>
            <person name="Kazmierczak K.M."/>
            <person name="Andrzejewski T.M."/>
            <person name="Davidsen T.M."/>
            <person name="Wayne K.J."/>
            <person name="Tettelin H."/>
            <person name="Glass J.I."/>
            <person name="Rusch D."/>
            <person name="Podicherti R."/>
            <person name="Tsui H.-C.T."/>
            <person name="Winkler M.E."/>
        </authorList>
    </citation>
    <scope>NUCLEOTIDE SEQUENCE</scope>
</reference>
<accession>A0A382R9B3</accession>
<dbReference type="GO" id="GO:0006281">
    <property type="term" value="P:DNA repair"/>
    <property type="evidence" value="ECO:0007669"/>
    <property type="project" value="InterPro"/>
</dbReference>
<dbReference type="SUPFAM" id="SSF52540">
    <property type="entry name" value="P-loop containing nucleoside triphosphate hydrolases"/>
    <property type="match status" value="1"/>
</dbReference>
<evidence type="ECO:0000256" key="2">
    <source>
        <dbReference type="ARBA" id="ARBA00022741"/>
    </source>
</evidence>
<evidence type="ECO:0000313" key="6">
    <source>
        <dbReference type="EMBL" id="SVC94289.1"/>
    </source>
</evidence>